<dbReference type="GO" id="GO:0005506">
    <property type="term" value="F:iron ion binding"/>
    <property type="evidence" value="ECO:0007669"/>
    <property type="project" value="InterPro"/>
</dbReference>
<dbReference type="Proteomes" id="UP000541610">
    <property type="component" value="Unassembled WGS sequence"/>
</dbReference>
<evidence type="ECO:0008006" key="7">
    <source>
        <dbReference type="Google" id="ProtNLM"/>
    </source>
</evidence>
<dbReference type="AlphaFoldDB" id="A0A7J6NMU1"/>
<dbReference type="InterPro" id="IPR002401">
    <property type="entry name" value="Cyt_P450_E_grp-I"/>
</dbReference>
<accession>A0A7J6NMU1</accession>
<evidence type="ECO:0000256" key="4">
    <source>
        <dbReference type="RuleBase" id="RU000461"/>
    </source>
</evidence>
<reference evidence="5 6" key="1">
    <citation type="submission" date="2020-04" db="EMBL/GenBank/DDBJ databases">
        <title>Perkinsus olseni comparative genomics.</title>
        <authorList>
            <person name="Bogema D.R."/>
        </authorList>
    </citation>
    <scope>NUCLEOTIDE SEQUENCE [LARGE SCALE GENOMIC DNA]</scope>
    <source>
        <strain evidence="5">00978-12</strain>
    </source>
</reference>
<proteinExistence type="inferred from homology"/>
<dbReference type="InterPro" id="IPR050121">
    <property type="entry name" value="Cytochrome_P450_monoxygenase"/>
</dbReference>
<evidence type="ECO:0000256" key="1">
    <source>
        <dbReference type="ARBA" id="ARBA00001971"/>
    </source>
</evidence>
<comment type="caution">
    <text evidence="5">The sequence shown here is derived from an EMBL/GenBank/DDBJ whole genome shotgun (WGS) entry which is preliminary data.</text>
</comment>
<gene>
    <name evidence="5" type="ORF">FOZ60_006820</name>
</gene>
<evidence type="ECO:0000256" key="2">
    <source>
        <dbReference type="ARBA" id="ARBA00010617"/>
    </source>
</evidence>
<dbReference type="EMBL" id="JABANP010000275">
    <property type="protein sequence ID" value="KAF4685164.1"/>
    <property type="molecule type" value="Genomic_DNA"/>
</dbReference>
<dbReference type="InterPro" id="IPR017972">
    <property type="entry name" value="Cyt_P450_CS"/>
</dbReference>
<dbReference type="PANTHER" id="PTHR24305:SF166">
    <property type="entry name" value="CYTOCHROME P450 12A4, MITOCHONDRIAL-RELATED"/>
    <property type="match status" value="1"/>
</dbReference>
<dbReference type="InterPro" id="IPR001128">
    <property type="entry name" value="Cyt_P450"/>
</dbReference>
<dbReference type="PANTHER" id="PTHR24305">
    <property type="entry name" value="CYTOCHROME P450"/>
    <property type="match status" value="1"/>
</dbReference>
<comment type="cofactor">
    <cofactor evidence="1 3">
        <name>heme</name>
        <dbReference type="ChEBI" id="CHEBI:30413"/>
    </cofactor>
</comment>
<dbReference type="CDD" id="cd00302">
    <property type="entry name" value="cytochrome_P450"/>
    <property type="match status" value="1"/>
</dbReference>
<feature type="binding site" description="axial binding residue" evidence="3">
    <location>
        <position position="450"/>
    </location>
    <ligand>
        <name>heme</name>
        <dbReference type="ChEBI" id="CHEBI:30413"/>
    </ligand>
    <ligandPart>
        <name>Fe</name>
        <dbReference type="ChEBI" id="CHEBI:18248"/>
    </ligandPart>
</feature>
<keyword evidence="4" id="KW-0503">Monooxygenase</keyword>
<dbReference type="Pfam" id="PF00067">
    <property type="entry name" value="p450"/>
    <property type="match status" value="1"/>
</dbReference>
<name>A0A7J6NMU1_PEROL</name>
<organism evidence="5 6">
    <name type="scientific">Perkinsus olseni</name>
    <name type="common">Perkinsus atlanticus</name>
    <dbReference type="NCBI Taxonomy" id="32597"/>
    <lineage>
        <taxon>Eukaryota</taxon>
        <taxon>Sar</taxon>
        <taxon>Alveolata</taxon>
        <taxon>Perkinsozoa</taxon>
        <taxon>Perkinsea</taxon>
        <taxon>Perkinsida</taxon>
        <taxon>Perkinsidae</taxon>
        <taxon>Perkinsus</taxon>
    </lineage>
</organism>
<protein>
    <recommendedName>
        <fullName evidence="7">Cytochrome P450</fullName>
    </recommendedName>
</protein>
<evidence type="ECO:0000256" key="3">
    <source>
        <dbReference type="PIRSR" id="PIRSR602401-1"/>
    </source>
</evidence>
<keyword evidence="3 4" id="KW-0349">Heme</keyword>
<dbReference type="GO" id="GO:0020037">
    <property type="term" value="F:heme binding"/>
    <property type="evidence" value="ECO:0007669"/>
    <property type="project" value="InterPro"/>
</dbReference>
<dbReference type="GO" id="GO:0004497">
    <property type="term" value="F:monooxygenase activity"/>
    <property type="evidence" value="ECO:0007669"/>
    <property type="project" value="UniProtKB-KW"/>
</dbReference>
<dbReference type="OrthoDB" id="428049at2759"/>
<comment type="similarity">
    <text evidence="2 4">Belongs to the cytochrome P450 family.</text>
</comment>
<sequence>MPGLLHFFEASLPRWLRGQNHPPLKLSSVIIAAAAGVIGLKVLKMIKRMFERAPFPGPGMSFVFRLALMSTEDQFKELMVLPRKFGKICCFKTPARQVLVVSDVPTYRSVMKRRPREFSAPDFENIMDGVNMAMSEGDLWKKHRRISSRPLTETNLDKLLPMICSTAQNLIRGLRESAGREGRIVWRPVRDLQLCAARVASAVYMGEDNPIISKNPLYTDEMQDEIWSLISDGFMLTLNPSCVFYHDRFFYRLVFPGVREFAQRWRRIESKILDATRRRVRDGLGRPHVCKSLPDSAGREFSEEELAHTLIMYLGGGAETTASAMSWLLSNFCLHPEIQQRARREADSIEELSVESIRSMPFIEACALETLRLNPSVPVSINRALVDCEVAGKEVKAGTRLVLPIGQMMQESYEEGQKFMPERWLTPSGDSIDEEKRLEFIAFGFGPRQCPGRHLAIRELLCNAVLLLRNFDHFRLHDDQVVSPKFSNPLTTCPKNLVVRMRCRAP</sequence>
<evidence type="ECO:0000313" key="6">
    <source>
        <dbReference type="Proteomes" id="UP000541610"/>
    </source>
</evidence>
<dbReference type="PRINTS" id="PR00385">
    <property type="entry name" value="P450"/>
</dbReference>
<dbReference type="Gene3D" id="1.10.630.10">
    <property type="entry name" value="Cytochrome P450"/>
    <property type="match status" value="1"/>
</dbReference>
<keyword evidence="4" id="KW-0560">Oxidoreductase</keyword>
<dbReference type="InterPro" id="IPR036396">
    <property type="entry name" value="Cyt_P450_sf"/>
</dbReference>
<dbReference type="PRINTS" id="PR00463">
    <property type="entry name" value="EP450I"/>
</dbReference>
<keyword evidence="3 4" id="KW-0408">Iron</keyword>
<keyword evidence="3 4" id="KW-0479">Metal-binding</keyword>
<dbReference type="GO" id="GO:0016705">
    <property type="term" value="F:oxidoreductase activity, acting on paired donors, with incorporation or reduction of molecular oxygen"/>
    <property type="evidence" value="ECO:0007669"/>
    <property type="project" value="InterPro"/>
</dbReference>
<dbReference type="PROSITE" id="PS00086">
    <property type="entry name" value="CYTOCHROME_P450"/>
    <property type="match status" value="1"/>
</dbReference>
<evidence type="ECO:0000313" key="5">
    <source>
        <dbReference type="EMBL" id="KAF4685164.1"/>
    </source>
</evidence>
<dbReference type="SUPFAM" id="SSF48264">
    <property type="entry name" value="Cytochrome P450"/>
    <property type="match status" value="1"/>
</dbReference>